<dbReference type="AlphaFoldDB" id="A0A8T0X196"/>
<dbReference type="InterPro" id="IPR013105">
    <property type="entry name" value="TPR_2"/>
</dbReference>
<gene>
    <name evidence="5" type="ORF">PVAP13_1NG252300</name>
</gene>
<dbReference type="InterPro" id="IPR051616">
    <property type="entry name" value="Cul2-RING_E3_ligase_SR"/>
</dbReference>
<dbReference type="InterPro" id="IPR011990">
    <property type="entry name" value="TPR-like_helical_dom_sf"/>
</dbReference>
<sequence length="395" mass="42619">MAPPPPRRPAPTPSAVDAMRGMLLQAAFDGDLVIFKKLAGFLDKGRGRVRETVEAVTVDSDNEEMKGLGVLHLAAGNGKLEMCRHLVEDLLMDVDILDSAGRTPLVSAIYGKSVDAVKYLLEHGANQDKLDRNGFSPLHVAAGLGCCEIVELLLAKGAYTDSVTCCGTPLHIAATEGQDGTMKILLNHNADYNKMVNGMTPLYFAVNAASVKCVRLLVQAGAVANGDYFLTALINAPKNVSAECLNCVLGVGVGSSWNATDNKEPLDKMKMAELKSQGNKAAGRKKFLSAAEFYSMALDLDPEDATLFSNRSLCWLHMGKPLLSLLDAIECRKKRSDWPKACYRQGIALMSLKDYKGACESLLDALKLDPGSSELKDVLRKAMESLKVTRSVKAR</sequence>
<dbReference type="Gene3D" id="1.25.40.20">
    <property type="entry name" value="Ankyrin repeat-containing domain"/>
    <property type="match status" value="2"/>
</dbReference>
<keyword evidence="6" id="KW-1185">Reference proteome</keyword>
<keyword evidence="2 4" id="KW-0802">TPR repeat</keyword>
<dbReference type="PROSITE" id="PS50297">
    <property type="entry name" value="ANK_REP_REGION"/>
    <property type="match status" value="4"/>
</dbReference>
<dbReference type="SUPFAM" id="SSF48403">
    <property type="entry name" value="Ankyrin repeat"/>
    <property type="match status" value="1"/>
</dbReference>
<dbReference type="PANTHER" id="PTHR46224">
    <property type="entry name" value="ANKYRIN REPEAT FAMILY PROTEIN"/>
    <property type="match status" value="1"/>
</dbReference>
<accession>A0A8T0X196</accession>
<dbReference type="Pfam" id="PF12796">
    <property type="entry name" value="Ank_2"/>
    <property type="match status" value="1"/>
</dbReference>
<dbReference type="InterPro" id="IPR036770">
    <property type="entry name" value="Ankyrin_rpt-contain_sf"/>
</dbReference>
<evidence type="ECO:0000256" key="4">
    <source>
        <dbReference type="PROSITE-ProRule" id="PRU00339"/>
    </source>
</evidence>
<dbReference type="PROSITE" id="PS50088">
    <property type="entry name" value="ANK_REPEAT"/>
    <property type="match status" value="4"/>
</dbReference>
<dbReference type="PANTHER" id="PTHR46224:SF21">
    <property type="match status" value="1"/>
</dbReference>
<evidence type="ECO:0000313" key="5">
    <source>
        <dbReference type="EMBL" id="KAG2651033.1"/>
    </source>
</evidence>
<dbReference type="InterPro" id="IPR002110">
    <property type="entry name" value="Ankyrin_rpt"/>
</dbReference>
<comment type="caution">
    <text evidence="5">The sequence shown here is derived from an EMBL/GenBank/DDBJ whole genome shotgun (WGS) entry which is preliminary data.</text>
</comment>
<evidence type="ECO:0000256" key="3">
    <source>
        <dbReference type="PROSITE-ProRule" id="PRU00023"/>
    </source>
</evidence>
<name>A0A8T0X196_PANVG</name>
<evidence type="ECO:0000256" key="1">
    <source>
        <dbReference type="ARBA" id="ARBA00022737"/>
    </source>
</evidence>
<reference evidence="5" key="1">
    <citation type="submission" date="2020-05" db="EMBL/GenBank/DDBJ databases">
        <title>WGS assembly of Panicum virgatum.</title>
        <authorList>
            <person name="Lovell J.T."/>
            <person name="Jenkins J."/>
            <person name="Shu S."/>
            <person name="Juenger T.E."/>
            <person name="Schmutz J."/>
        </authorList>
    </citation>
    <scope>NUCLEOTIDE SEQUENCE</scope>
    <source>
        <strain evidence="5">AP13</strain>
    </source>
</reference>
<evidence type="ECO:0000256" key="2">
    <source>
        <dbReference type="ARBA" id="ARBA00022803"/>
    </source>
</evidence>
<protein>
    <submittedName>
        <fullName evidence="5">Uncharacterized protein</fullName>
    </submittedName>
</protein>
<dbReference type="SMART" id="SM00248">
    <property type="entry name" value="ANK"/>
    <property type="match status" value="5"/>
</dbReference>
<proteinExistence type="predicted"/>
<feature type="repeat" description="TPR" evidence="4">
    <location>
        <begin position="339"/>
        <end position="372"/>
    </location>
</feature>
<feature type="repeat" description="ANK" evidence="3">
    <location>
        <begin position="100"/>
        <end position="132"/>
    </location>
</feature>
<dbReference type="Pfam" id="PF13637">
    <property type="entry name" value="Ank_4"/>
    <property type="match status" value="1"/>
</dbReference>
<dbReference type="Proteomes" id="UP000823388">
    <property type="component" value="Chromosome 1N"/>
</dbReference>
<dbReference type="SMART" id="SM00028">
    <property type="entry name" value="TPR"/>
    <property type="match status" value="2"/>
</dbReference>
<feature type="repeat" description="ANK" evidence="3">
    <location>
        <begin position="197"/>
        <end position="222"/>
    </location>
</feature>
<keyword evidence="1" id="KW-0677">Repeat</keyword>
<dbReference type="Gene3D" id="1.25.40.10">
    <property type="entry name" value="Tetratricopeptide repeat domain"/>
    <property type="match status" value="1"/>
</dbReference>
<dbReference type="OrthoDB" id="647067at2759"/>
<dbReference type="InterPro" id="IPR019734">
    <property type="entry name" value="TPR_rpt"/>
</dbReference>
<feature type="repeat" description="ANK" evidence="3">
    <location>
        <begin position="168"/>
        <end position="197"/>
    </location>
</feature>
<dbReference type="EMBL" id="CM029038">
    <property type="protein sequence ID" value="KAG2651033.1"/>
    <property type="molecule type" value="Genomic_DNA"/>
</dbReference>
<keyword evidence="3" id="KW-0040">ANK repeat</keyword>
<feature type="repeat" description="ANK" evidence="3">
    <location>
        <begin position="133"/>
        <end position="165"/>
    </location>
</feature>
<dbReference type="PROSITE" id="PS50005">
    <property type="entry name" value="TPR"/>
    <property type="match status" value="1"/>
</dbReference>
<dbReference type="Pfam" id="PF07719">
    <property type="entry name" value="TPR_2"/>
    <property type="match status" value="1"/>
</dbReference>
<organism evidence="5 6">
    <name type="scientific">Panicum virgatum</name>
    <name type="common">Blackwell switchgrass</name>
    <dbReference type="NCBI Taxonomy" id="38727"/>
    <lineage>
        <taxon>Eukaryota</taxon>
        <taxon>Viridiplantae</taxon>
        <taxon>Streptophyta</taxon>
        <taxon>Embryophyta</taxon>
        <taxon>Tracheophyta</taxon>
        <taxon>Spermatophyta</taxon>
        <taxon>Magnoliopsida</taxon>
        <taxon>Liliopsida</taxon>
        <taxon>Poales</taxon>
        <taxon>Poaceae</taxon>
        <taxon>PACMAD clade</taxon>
        <taxon>Panicoideae</taxon>
        <taxon>Panicodae</taxon>
        <taxon>Paniceae</taxon>
        <taxon>Panicinae</taxon>
        <taxon>Panicum</taxon>
        <taxon>Panicum sect. Hiantes</taxon>
    </lineage>
</organism>
<dbReference type="SUPFAM" id="SSF48452">
    <property type="entry name" value="TPR-like"/>
    <property type="match status" value="1"/>
</dbReference>
<evidence type="ECO:0000313" key="6">
    <source>
        <dbReference type="Proteomes" id="UP000823388"/>
    </source>
</evidence>